<protein>
    <recommendedName>
        <fullName evidence="6">Diphthamide biosynthesis protein 4</fullName>
    </recommendedName>
</protein>
<evidence type="ECO:0000256" key="11">
    <source>
        <dbReference type="ARBA" id="ARBA00023242"/>
    </source>
</evidence>
<comment type="subcellular location">
    <subcellularLocation>
        <location evidence="3">Cytoplasm</location>
    </subcellularLocation>
    <subcellularLocation>
        <location evidence="2">Nucleus</location>
    </subcellularLocation>
</comment>
<evidence type="ECO:0000256" key="1">
    <source>
        <dbReference type="ARBA" id="ARBA00003474"/>
    </source>
</evidence>
<dbReference type="FunFam" id="3.10.660.10:FF:000006">
    <property type="entry name" value="Diphthamide biosynthesis protein 4"/>
    <property type="match status" value="1"/>
</dbReference>
<dbReference type="InterPro" id="IPR036671">
    <property type="entry name" value="DPH_MB_sf"/>
</dbReference>
<feature type="domain" description="DPH-type MB" evidence="13">
    <location>
        <begin position="116"/>
        <end position="185"/>
    </location>
</feature>
<dbReference type="SUPFAM" id="SSF46565">
    <property type="entry name" value="Chaperone J-domain"/>
    <property type="match status" value="1"/>
</dbReference>
<sequence>MAKTPIKHDFYQILSLSSPLQRPSTALSKEQIKSAYHKALLRHHPDKANLGQTPSVSVSVSVTTSNNTTYTIDEITTAYKTISDPKLRADYDRSLRLERLSVAERERNGDVSFHTGLEVVDLEDLLYEEGLDEDAGAGGFWYRGCRCGDERGFLVTEQDLEREVEHGEVVVGCRGCSLWMKVLFAVENEGEDQDQTADEAAGLEKGKT</sequence>
<dbReference type="UniPathway" id="UPA00559"/>
<evidence type="ECO:0000256" key="7">
    <source>
        <dbReference type="ARBA" id="ARBA00022490"/>
    </source>
</evidence>
<dbReference type="InterPro" id="IPR007872">
    <property type="entry name" value="DPH_MB_dom"/>
</dbReference>
<evidence type="ECO:0000256" key="6">
    <source>
        <dbReference type="ARBA" id="ARBA00021797"/>
    </source>
</evidence>
<dbReference type="STRING" id="5098.A0A507QZC6"/>
<keyword evidence="10" id="KW-0408">Iron</keyword>
<dbReference type="AlphaFoldDB" id="A0A507QZC6"/>
<dbReference type="EMBL" id="VIFY01000046">
    <property type="protein sequence ID" value="TQB73347.1"/>
    <property type="molecule type" value="Genomic_DNA"/>
</dbReference>
<dbReference type="OrthoDB" id="445556at2759"/>
<dbReference type="Gene3D" id="3.10.660.10">
    <property type="entry name" value="DPH Zinc finger"/>
    <property type="match status" value="1"/>
</dbReference>
<comment type="function">
    <text evidence="1">Required for the first step of diphthamide biosynthesis, the transfer of 3-amino-3-carboxypropyl from S-adenosyl-L-methionine to a histidine residue. Diphthamide is a post-translational modification of histidine which occurs in elongation factor 2.</text>
</comment>
<comment type="pathway">
    <text evidence="4">Protein modification; peptidyl-diphthamide biosynthesis.</text>
</comment>
<keyword evidence="8" id="KW-0479">Metal-binding</keyword>
<organism evidence="14 15">
    <name type="scientific">Monascus purpureus</name>
    <name type="common">Red mold</name>
    <name type="synonym">Monascus anka</name>
    <dbReference type="NCBI Taxonomy" id="5098"/>
    <lineage>
        <taxon>Eukaryota</taxon>
        <taxon>Fungi</taxon>
        <taxon>Dikarya</taxon>
        <taxon>Ascomycota</taxon>
        <taxon>Pezizomycotina</taxon>
        <taxon>Eurotiomycetes</taxon>
        <taxon>Eurotiomycetidae</taxon>
        <taxon>Eurotiales</taxon>
        <taxon>Aspergillaceae</taxon>
        <taxon>Monascus</taxon>
    </lineage>
</organism>
<dbReference type="SMART" id="SM00271">
    <property type="entry name" value="DnaJ"/>
    <property type="match status" value="1"/>
</dbReference>
<reference evidence="14 15" key="1">
    <citation type="submission" date="2019-06" db="EMBL/GenBank/DDBJ databases">
        <title>Wine fermentation using esterase from Monascus purpureus.</title>
        <authorList>
            <person name="Geng C."/>
            <person name="Zhang Y."/>
        </authorList>
    </citation>
    <scope>NUCLEOTIDE SEQUENCE [LARGE SCALE GENOMIC DNA]</scope>
    <source>
        <strain evidence="14">HQ1</strain>
    </source>
</reference>
<evidence type="ECO:0000256" key="2">
    <source>
        <dbReference type="ARBA" id="ARBA00004123"/>
    </source>
</evidence>
<evidence type="ECO:0000256" key="8">
    <source>
        <dbReference type="ARBA" id="ARBA00022723"/>
    </source>
</evidence>
<dbReference type="Proteomes" id="UP000319663">
    <property type="component" value="Unassembled WGS sequence"/>
</dbReference>
<evidence type="ECO:0000256" key="3">
    <source>
        <dbReference type="ARBA" id="ARBA00004496"/>
    </source>
</evidence>
<keyword evidence="11" id="KW-0539">Nucleus</keyword>
<dbReference type="Pfam" id="PF00226">
    <property type="entry name" value="DnaJ"/>
    <property type="match status" value="1"/>
</dbReference>
<dbReference type="GO" id="GO:0005737">
    <property type="term" value="C:cytoplasm"/>
    <property type="evidence" value="ECO:0007669"/>
    <property type="project" value="UniProtKB-SubCell"/>
</dbReference>
<dbReference type="Pfam" id="PF05207">
    <property type="entry name" value="Zn_ribbon_CSL"/>
    <property type="match status" value="1"/>
</dbReference>
<dbReference type="CDD" id="cd06257">
    <property type="entry name" value="DnaJ"/>
    <property type="match status" value="1"/>
</dbReference>
<evidence type="ECO:0000256" key="10">
    <source>
        <dbReference type="ARBA" id="ARBA00023004"/>
    </source>
</evidence>
<dbReference type="GO" id="GO:0017183">
    <property type="term" value="P:protein histidyl modification to diphthamide"/>
    <property type="evidence" value="ECO:0007669"/>
    <property type="project" value="UniProtKB-UniPathway"/>
</dbReference>
<dbReference type="GO" id="GO:0046872">
    <property type="term" value="F:metal ion binding"/>
    <property type="evidence" value="ECO:0007669"/>
    <property type="project" value="UniProtKB-KW"/>
</dbReference>
<dbReference type="Gene3D" id="1.10.287.110">
    <property type="entry name" value="DnaJ domain"/>
    <property type="match status" value="1"/>
</dbReference>
<dbReference type="PANTHER" id="PTHR21454:SF46">
    <property type="entry name" value="DIPHTHAMIDE BIOSYNTHESIS PROTEIN 4"/>
    <property type="match status" value="1"/>
</dbReference>
<keyword evidence="15" id="KW-1185">Reference proteome</keyword>
<feature type="domain" description="J" evidence="12">
    <location>
        <begin position="9"/>
        <end position="95"/>
    </location>
</feature>
<dbReference type="GO" id="GO:0005634">
    <property type="term" value="C:nucleus"/>
    <property type="evidence" value="ECO:0007669"/>
    <property type="project" value="UniProtKB-SubCell"/>
</dbReference>
<keyword evidence="9" id="KW-0862">Zinc</keyword>
<name>A0A507QZC6_MONPU</name>
<evidence type="ECO:0000259" key="12">
    <source>
        <dbReference type="PROSITE" id="PS50076"/>
    </source>
</evidence>
<dbReference type="InterPro" id="IPR044248">
    <property type="entry name" value="DPH3/4-like"/>
</dbReference>
<keyword evidence="7" id="KW-0963">Cytoplasm</keyword>
<dbReference type="SUPFAM" id="SSF144217">
    <property type="entry name" value="CSL zinc finger"/>
    <property type="match status" value="1"/>
</dbReference>
<comment type="similarity">
    <text evidence="5">Belongs to the DPH4 family.</text>
</comment>
<evidence type="ECO:0000256" key="4">
    <source>
        <dbReference type="ARBA" id="ARBA00005156"/>
    </source>
</evidence>
<evidence type="ECO:0000256" key="9">
    <source>
        <dbReference type="ARBA" id="ARBA00022833"/>
    </source>
</evidence>
<gene>
    <name evidence="14" type="primary">DPH4</name>
    <name evidence="14" type="ORF">MPDQ_005932</name>
</gene>
<evidence type="ECO:0000313" key="15">
    <source>
        <dbReference type="Proteomes" id="UP000319663"/>
    </source>
</evidence>
<proteinExistence type="inferred from homology"/>
<evidence type="ECO:0000259" key="13">
    <source>
        <dbReference type="PROSITE" id="PS51074"/>
    </source>
</evidence>
<dbReference type="PROSITE" id="PS50076">
    <property type="entry name" value="DNAJ_2"/>
    <property type="match status" value="1"/>
</dbReference>
<dbReference type="PROSITE" id="PS51074">
    <property type="entry name" value="DPH_MB"/>
    <property type="match status" value="1"/>
</dbReference>
<dbReference type="InterPro" id="IPR001623">
    <property type="entry name" value="DnaJ_domain"/>
</dbReference>
<dbReference type="InterPro" id="IPR036869">
    <property type="entry name" value="J_dom_sf"/>
</dbReference>
<dbReference type="PANTHER" id="PTHR21454">
    <property type="entry name" value="DPH3 HOMOLOG-RELATED"/>
    <property type="match status" value="1"/>
</dbReference>
<comment type="caution">
    <text evidence="14">The sequence shown here is derived from an EMBL/GenBank/DDBJ whole genome shotgun (WGS) entry which is preliminary data.</text>
</comment>
<evidence type="ECO:0000256" key="5">
    <source>
        <dbReference type="ARBA" id="ARBA00006169"/>
    </source>
</evidence>
<accession>A0A507QZC6</accession>
<evidence type="ECO:0000313" key="14">
    <source>
        <dbReference type="EMBL" id="TQB73347.1"/>
    </source>
</evidence>